<dbReference type="PANTHER" id="PTHR41786:SF1">
    <property type="entry name" value="6-HYDROXYMETHYLPTERIN DIPHOSPHOKINASE MPTE-LIKE DOMAIN-CONTAINING PROTEIN"/>
    <property type="match status" value="1"/>
</dbReference>
<evidence type="ECO:0000259" key="1">
    <source>
        <dbReference type="Pfam" id="PF01973"/>
    </source>
</evidence>
<proteinExistence type="predicted"/>
<dbReference type="InterPro" id="IPR045376">
    <property type="entry name" value="Maf_N"/>
</dbReference>
<dbReference type="Pfam" id="PF20157">
    <property type="entry name" value="Maf_flag10_N"/>
    <property type="match status" value="2"/>
</dbReference>
<dbReference type="Proteomes" id="UP001234343">
    <property type="component" value="Unassembled WGS sequence"/>
</dbReference>
<sequence>MYQNIRAHLDFDEQTQTAIESNLSSELDLRQRQNIRAFKLYAPNVLAHLNRHSEDAISVFLNQSGQMNFVDVTTGSVFYGQSPRQEVEEQYRTHIHRLPFVEFHSTTIHPPQEPTEISECVVVLGVGLGYHLQRLINDYTIRHLVIYEPETSLFKGSLLSCDWREILKAAQQKNTSIYFQVGESGANIISDLTELIEHTNASSVYIYKHCNNTVFNAIQQEFLAHSWAELKSKPLPFNLYQTSSLSLPRWTRSLQSENFSEISPLDDHRFQQNMIAFKEYFPDLANQFGDYKPKQWLPMRNAAGSVELVHKTLAEVYSVNGAEQDGHNSYETFKRFPNKDGLILGYDGEKLKAYTHYRFVKATEVLLEDTEEKRNELPENVQSLILFGLLQGYSLQELTAAHEVQNLFICEPDPDFFYASLFALDWSSLLKDIDATERRIYLNIGDNGENLFRDLLNQFYAIGPYMLANTFFYQGYFRSDLVDAVNHLREQLQVVIAMGECFDHARFGITHTSALINDGAKFLIKNASTSLSLAHRDVPVFVVGNGPSLDQSIELIKAERENVIVVSCGTALQVLYRSGITPDFHAEIEQNRATFDWNSRINAFEFLKSITLLSCNGIHPHTAALFKDTMLAFKEGESSTVSAQKLLADEWATLEFAFPTVTNFVVNLFLELGFHQLYFLGVDLGFIDWESHHSKLSGYYDDKGVQLYDYKRKNRSQLLVAGNFRKVVSTKYEFKIAKDILELSLRSHTVESFNCSDGARIAGTSPLRLEDVLITSSPTEQQSALAAIKTNCFKGVGEQGDYQQKFGHRYSLELLKKEIAHLISLTTQCLADEIDVESLISQTKVTLHNSYQSGRSLLFYLIYGSSNYAHAVFSKLISLGDSADSDGGEASPLMKAVHAWQKMLRAVESEYLCFANSYDFAHSLHHQREQIYLERNLVERRTMVRVTPNYQEKTTRILAKVAPKLVVVDNQTNTADVDALLIFMDTIPLDQVHQDLRMAASTEQPPQIVIVTHDLSAFQGLRQTYESLNLAMVFAHDAIRCDSQVTEFLTGNRSYYVDPMHVMHGARAVEEELVNTIVIPKLTFVENYQERNPELLQLVECFSEFNQYIEFPYYLYIPFEAAIDAENLVDKAMNAGRPVGHPILLEALIRSVYPLDKAETFAQQLRDGLIPLITDDYGLQRG</sequence>
<feature type="domain" description="Glycosyltransferase Maf N-terminal" evidence="2">
    <location>
        <begin position="112"/>
        <end position="225"/>
    </location>
</feature>
<dbReference type="Pfam" id="PF01973">
    <property type="entry name" value="MptE-like"/>
    <property type="match status" value="1"/>
</dbReference>
<comment type="caution">
    <text evidence="3">The sequence shown here is derived from an EMBL/GenBank/DDBJ whole genome shotgun (WGS) entry which is preliminary data.</text>
</comment>
<dbReference type="EMBL" id="JAUCBP010000006">
    <property type="protein sequence ID" value="MDM7860141.1"/>
    <property type="molecule type" value="Genomic_DNA"/>
</dbReference>
<feature type="domain" description="6-hydroxymethylpterin diphosphokinase MptE-like" evidence="1">
    <location>
        <begin position="535"/>
        <end position="687"/>
    </location>
</feature>
<evidence type="ECO:0000313" key="3">
    <source>
        <dbReference type="EMBL" id="MDM7860141.1"/>
    </source>
</evidence>
<dbReference type="InterPro" id="IPR002826">
    <property type="entry name" value="MptE-like"/>
</dbReference>
<organism evidence="3 4">
    <name type="scientific">Alteromonas arenosi</name>
    <dbReference type="NCBI Taxonomy" id="3055817"/>
    <lineage>
        <taxon>Bacteria</taxon>
        <taxon>Pseudomonadati</taxon>
        <taxon>Pseudomonadota</taxon>
        <taxon>Gammaproteobacteria</taxon>
        <taxon>Alteromonadales</taxon>
        <taxon>Alteromonadaceae</taxon>
        <taxon>Alteromonas/Salinimonas group</taxon>
        <taxon>Alteromonas</taxon>
    </lineage>
</organism>
<evidence type="ECO:0000313" key="4">
    <source>
        <dbReference type="Proteomes" id="UP001234343"/>
    </source>
</evidence>
<accession>A0ABT7SVC1</accession>
<dbReference type="PANTHER" id="PTHR41786">
    <property type="entry name" value="MOTILITY ACCESSORY FACTOR MAF"/>
    <property type="match status" value="1"/>
</dbReference>
<gene>
    <name evidence="3" type="ORF">QTP81_05995</name>
</gene>
<protein>
    <submittedName>
        <fullName evidence="3">DUF115 domain-containing protein</fullName>
    </submittedName>
</protein>
<name>A0ABT7SVC1_9ALTE</name>
<feature type="domain" description="Glycosyltransferase Maf N-terminal" evidence="2">
    <location>
        <begin position="269"/>
        <end position="496"/>
    </location>
</feature>
<reference evidence="3 4" key="1">
    <citation type="submission" date="2023-06" db="EMBL/GenBank/DDBJ databases">
        <title>Alteromonas sp. ASW11-36 isolated from intertidal sand.</title>
        <authorList>
            <person name="Li Y."/>
        </authorList>
    </citation>
    <scope>NUCLEOTIDE SEQUENCE [LARGE SCALE GENOMIC DNA]</scope>
    <source>
        <strain evidence="3 4">ASW11-36</strain>
    </source>
</reference>
<keyword evidence="4" id="KW-1185">Reference proteome</keyword>
<evidence type="ECO:0000259" key="2">
    <source>
        <dbReference type="Pfam" id="PF20157"/>
    </source>
</evidence>
<dbReference type="RefSeq" id="WP_289364381.1">
    <property type="nucleotide sequence ID" value="NZ_JAUCBP010000006.1"/>
</dbReference>